<evidence type="ECO:0000313" key="3">
    <source>
        <dbReference type="Proteomes" id="UP001218218"/>
    </source>
</evidence>
<keyword evidence="3" id="KW-1185">Reference proteome</keyword>
<feature type="compositionally biased region" description="Basic and acidic residues" evidence="1">
    <location>
        <begin position="31"/>
        <end position="41"/>
    </location>
</feature>
<evidence type="ECO:0000256" key="1">
    <source>
        <dbReference type="SAM" id="MobiDB-lite"/>
    </source>
</evidence>
<dbReference type="EMBL" id="JARIHO010000005">
    <property type="protein sequence ID" value="KAJ7361104.1"/>
    <property type="molecule type" value="Genomic_DNA"/>
</dbReference>
<dbReference type="Proteomes" id="UP001218218">
    <property type="component" value="Unassembled WGS sequence"/>
</dbReference>
<name>A0AAD7F296_9AGAR</name>
<dbReference type="AlphaFoldDB" id="A0AAD7F296"/>
<evidence type="ECO:0000313" key="2">
    <source>
        <dbReference type="EMBL" id="KAJ7361104.1"/>
    </source>
</evidence>
<proteinExistence type="predicted"/>
<comment type="caution">
    <text evidence="2">The sequence shown here is derived from an EMBL/GenBank/DDBJ whole genome shotgun (WGS) entry which is preliminary data.</text>
</comment>
<accession>A0AAD7F296</accession>
<feature type="region of interest" description="Disordered" evidence="1">
    <location>
        <begin position="1"/>
        <end position="41"/>
    </location>
</feature>
<protein>
    <submittedName>
        <fullName evidence="2">Uncharacterized protein</fullName>
    </submittedName>
</protein>
<organism evidence="2 3">
    <name type="scientific">Mycena albidolilacea</name>
    <dbReference type="NCBI Taxonomy" id="1033008"/>
    <lineage>
        <taxon>Eukaryota</taxon>
        <taxon>Fungi</taxon>
        <taxon>Dikarya</taxon>
        <taxon>Basidiomycota</taxon>
        <taxon>Agaricomycotina</taxon>
        <taxon>Agaricomycetes</taxon>
        <taxon>Agaricomycetidae</taxon>
        <taxon>Agaricales</taxon>
        <taxon>Marasmiineae</taxon>
        <taxon>Mycenaceae</taxon>
        <taxon>Mycena</taxon>
    </lineage>
</organism>
<feature type="compositionally biased region" description="Basic residues" evidence="1">
    <location>
        <begin position="21"/>
        <end position="30"/>
    </location>
</feature>
<gene>
    <name evidence="2" type="ORF">DFH08DRAFT_365684</name>
</gene>
<sequence length="171" mass="19837">MPAYRHTKFTCAYAEPTPRPRAPRVPKKPRKDMTQEERDEEDIKKLVNKNKRELKKEWEATLVPATQSPTFYWPAGTRGLYPSDAKRVYKLTPKEIDTLKREHIQNSPKSIVRLSDVLDLAKRKHEKLEMGLPPFVDPVVGYGIIHTRCNGEARRTKPTWGIASSSMYSRY</sequence>
<reference evidence="2" key="1">
    <citation type="submission" date="2023-03" db="EMBL/GenBank/DDBJ databases">
        <title>Massive genome expansion in bonnet fungi (Mycena s.s.) driven by repeated elements and novel gene families across ecological guilds.</title>
        <authorList>
            <consortium name="Lawrence Berkeley National Laboratory"/>
            <person name="Harder C.B."/>
            <person name="Miyauchi S."/>
            <person name="Viragh M."/>
            <person name="Kuo A."/>
            <person name="Thoen E."/>
            <person name="Andreopoulos B."/>
            <person name="Lu D."/>
            <person name="Skrede I."/>
            <person name="Drula E."/>
            <person name="Henrissat B."/>
            <person name="Morin E."/>
            <person name="Kohler A."/>
            <person name="Barry K."/>
            <person name="LaButti K."/>
            <person name="Morin E."/>
            <person name="Salamov A."/>
            <person name="Lipzen A."/>
            <person name="Mereny Z."/>
            <person name="Hegedus B."/>
            <person name="Baldrian P."/>
            <person name="Stursova M."/>
            <person name="Weitz H."/>
            <person name="Taylor A."/>
            <person name="Grigoriev I.V."/>
            <person name="Nagy L.G."/>
            <person name="Martin F."/>
            <person name="Kauserud H."/>
        </authorList>
    </citation>
    <scope>NUCLEOTIDE SEQUENCE</scope>
    <source>
        <strain evidence="2">CBHHK002</strain>
    </source>
</reference>